<keyword evidence="2" id="KW-1185">Reference proteome</keyword>
<evidence type="ECO:0000313" key="1">
    <source>
        <dbReference type="EMBL" id="ACB52908.1"/>
    </source>
</evidence>
<dbReference type="AlphaFoldDB" id="B1X009"/>
<protein>
    <submittedName>
        <fullName evidence="1">Uncharacterized protein</fullName>
    </submittedName>
</protein>
<dbReference type="HOGENOM" id="CLU_2751007_0_0_3"/>
<name>B1X009_CROS5</name>
<dbReference type="Proteomes" id="UP000001203">
    <property type="component" value="Chromosome circular"/>
</dbReference>
<sequence length="70" mass="8103">MSVQSVSNHYSINYLSNVIVSQRQERSTNILELLDNLQQIKCQLKQSEAQDIVELIEKAIEQCQELKLLN</sequence>
<gene>
    <name evidence="1" type="ordered locus">cce_3560</name>
</gene>
<organism evidence="1 2">
    <name type="scientific">Crocosphaera subtropica (strain ATCC 51142 / BH68)</name>
    <name type="common">Cyanothece sp. (strain ATCC 51142)</name>
    <dbReference type="NCBI Taxonomy" id="43989"/>
    <lineage>
        <taxon>Bacteria</taxon>
        <taxon>Bacillati</taxon>
        <taxon>Cyanobacteriota</taxon>
        <taxon>Cyanophyceae</taxon>
        <taxon>Oscillatoriophycideae</taxon>
        <taxon>Chroococcales</taxon>
        <taxon>Aphanothecaceae</taxon>
        <taxon>Crocosphaera</taxon>
        <taxon>Crocosphaera subtropica</taxon>
    </lineage>
</organism>
<proteinExistence type="predicted"/>
<reference evidence="1 2" key="1">
    <citation type="journal article" date="2008" name="Proc. Natl. Acad. Sci. U.S.A.">
        <title>The genome of Cyanothece 51142, a unicellular diazotrophic cyanobacterium important in the marine nitrogen cycle.</title>
        <authorList>
            <person name="Welsh E.A."/>
            <person name="Liberton M."/>
            <person name="Stoeckel J."/>
            <person name="Loh T."/>
            <person name="Elvitigala T."/>
            <person name="Wang C."/>
            <person name="Wollam A."/>
            <person name="Fulton R.S."/>
            <person name="Clifton S.W."/>
            <person name="Jacobs J.M."/>
            <person name="Aurora R."/>
            <person name="Ghosh B.K."/>
            <person name="Sherman L.A."/>
            <person name="Smith R.D."/>
            <person name="Wilson R.K."/>
            <person name="Pakrasi H.B."/>
        </authorList>
    </citation>
    <scope>NUCLEOTIDE SEQUENCE [LARGE SCALE GENOMIC DNA]</scope>
    <source>
        <strain evidence="2">ATCC 51142 / BH68</strain>
    </source>
</reference>
<dbReference type="eggNOG" id="ENOG50321GH">
    <property type="taxonomic scope" value="Bacteria"/>
</dbReference>
<evidence type="ECO:0000313" key="2">
    <source>
        <dbReference type="Proteomes" id="UP000001203"/>
    </source>
</evidence>
<dbReference type="KEGG" id="cyt:cce_3560"/>
<accession>B1X009</accession>
<dbReference type="EMBL" id="CP000806">
    <property type="protein sequence ID" value="ACB52908.1"/>
    <property type="molecule type" value="Genomic_DNA"/>
</dbReference>